<keyword evidence="7" id="KW-0249">Electron transport</keyword>
<evidence type="ECO:0000256" key="3">
    <source>
        <dbReference type="ARBA" id="ARBA00022448"/>
    </source>
</evidence>
<evidence type="ECO:0000256" key="8">
    <source>
        <dbReference type="ARBA" id="ARBA00023004"/>
    </source>
</evidence>
<dbReference type="Pfam" id="PF13442">
    <property type="entry name" value="Cytochrome_CBB3"/>
    <property type="match status" value="1"/>
</dbReference>
<evidence type="ECO:0000256" key="6">
    <source>
        <dbReference type="ARBA" id="ARBA00022723"/>
    </source>
</evidence>
<reference evidence="12 13" key="1">
    <citation type="journal article" date="2024" name="Front. Microbiol.">
        <title>Transcriptomic insights into the dominance of two phototrophs throughout the water column of a tropical hypersaline-alkaline crater lake (Dziani Dzaha, Mayotte).</title>
        <authorList>
            <person name="Duperron S."/>
            <person name="Halary S."/>
            <person name="Bouly J.-P."/>
            <person name="Roussel T."/>
            <person name="Hugoni M."/>
            <person name="Bruto M."/>
            <person name="Oger P."/>
            <person name="Duval C."/>
            <person name="Woo A."/>
            <person name="Jezequiel D."/>
            <person name="Ader M."/>
            <person name="Leboulanger C."/>
            <person name="Agogue H."/>
            <person name="Grossi V."/>
            <person name="Trousselier M."/>
            <person name="Bernard C."/>
        </authorList>
    </citation>
    <scope>NUCLEOTIDE SEQUENCE [LARGE SCALE GENOMIC DNA]</scope>
    <source>
        <strain evidence="12 13">PMC 851.14</strain>
    </source>
</reference>
<comment type="caution">
    <text evidence="12">The sequence shown here is derived from an EMBL/GenBank/DDBJ whole genome shotgun (WGS) entry which is preliminary data.</text>
</comment>
<keyword evidence="6 10" id="KW-0479">Metal-binding</keyword>
<keyword evidence="4" id="KW-0602">Photosynthesis</keyword>
<evidence type="ECO:0000256" key="1">
    <source>
        <dbReference type="ARBA" id="ARBA00004518"/>
    </source>
</evidence>
<evidence type="ECO:0000256" key="5">
    <source>
        <dbReference type="ARBA" id="ARBA00022617"/>
    </source>
</evidence>
<dbReference type="PROSITE" id="PS51007">
    <property type="entry name" value="CYTC"/>
    <property type="match status" value="1"/>
</dbReference>
<feature type="domain" description="Cytochrome c" evidence="11">
    <location>
        <begin position="30"/>
        <end position="110"/>
    </location>
</feature>
<dbReference type="PANTHER" id="PTHR34688:SF2">
    <property type="entry name" value="CYTOCHROME C6, CHLOROPLASTIC"/>
    <property type="match status" value="1"/>
</dbReference>
<sequence>MIMRNLLTILLLSVSLLWGCWTPKAIADNLNIEKGGEIFSVHCVGCHAGGGNIIRRGKNLKQRALQRNGYDSIEAIAEIVANGKSNMSAYSDRLSVSEIQQVAAYVLDQAEKNWR</sequence>
<organism evidence="12 13">
    <name type="scientific">Limnospira fusiformis PMC 851.14</name>
    <dbReference type="NCBI Taxonomy" id="2219512"/>
    <lineage>
        <taxon>Bacteria</taxon>
        <taxon>Bacillati</taxon>
        <taxon>Cyanobacteriota</taxon>
        <taxon>Cyanophyceae</taxon>
        <taxon>Oscillatoriophycideae</taxon>
        <taxon>Oscillatoriales</taxon>
        <taxon>Sirenicapillariaceae</taxon>
        <taxon>Limnospira</taxon>
    </lineage>
</organism>
<dbReference type="SUPFAM" id="SSF46626">
    <property type="entry name" value="Cytochrome c"/>
    <property type="match status" value="1"/>
</dbReference>
<evidence type="ECO:0000256" key="7">
    <source>
        <dbReference type="ARBA" id="ARBA00022982"/>
    </source>
</evidence>
<evidence type="ECO:0000256" key="9">
    <source>
        <dbReference type="ARBA" id="ARBA00023078"/>
    </source>
</evidence>
<keyword evidence="9" id="KW-0793">Thylakoid</keyword>
<evidence type="ECO:0000259" key="11">
    <source>
        <dbReference type="PROSITE" id="PS51007"/>
    </source>
</evidence>
<proteinExistence type="inferred from homology"/>
<name>A0ABU9EFT8_LIMFS</name>
<dbReference type="Gene3D" id="1.10.760.10">
    <property type="entry name" value="Cytochrome c-like domain"/>
    <property type="match status" value="1"/>
</dbReference>
<protein>
    <submittedName>
        <fullName evidence="12">C-type cytochrome</fullName>
    </submittedName>
</protein>
<comment type="subcellular location">
    <subcellularLocation>
        <location evidence="1">Cellular thylakoid lumen</location>
    </subcellularLocation>
</comment>
<evidence type="ECO:0000256" key="10">
    <source>
        <dbReference type="PROSITE-ProRule" id="PRU00433"/>
    </source>
</evidence>
<dbReference type="InterPro" id="IPR008168">
    <property type="entry name" value="Cyt_C_IC"/>
</dbReference>
<accession>A0ABU9EFT8</accession>
<dbReference type="Proteomes" id="UP001387447">
    <property type="component" value="Unassembled WGS sequence"/>
</dbReference>
<evidence type="ECO:0000313" key="13">
    <source>
        <dbReference type="Proteomes" id="UP001387447"/>
    </source>
</evidence>
<evidence type="ECO:0000256" key="2">
    <source>
        <dbReference type="ARBA" id="ARBA00009650"/>
    </source>
</evidence>
<evidence type="ECO:0000313" key="12">
    <source>
        <dbReference type="EMBL" id="MEK9510148.1"/>
    </source>
</evidence>
<dbReference type="RefSeq" id="WP_006625205.1">
    <property type="nucleotide sequence ID" value="NZ_JBBWYZ010000001.1"/>
</dbReference>
<dbReference type="InterPro" id="IPR036909">
    <property type="entry name" value="Cyt_c-like_dom_sf"/>
</dbReference>
<comment type="similarity">
    <text evidence="2">Belongs to the cytochrome c family. PetJ subfamily.</text>
</comment>
<keyword evidence="13" id="KW-1185">Reference proteome</keyword>
<keyword evidence="5 10" id="KW-0349">Heme</keyword>
<gene>
    <name evidence="12" type="ORF">AAEJ74_00130</name>
</gene>
<dbReference type="EMBL" id="JBBWYZ010000001">
    <property type="protein sequence ID" value="MEK9510148.1"/>
    <property type="molecule type" value="Genomic_DNA"/>
</dbReference>
<dbReference type="InterPro" id="IPR009056">
    <property type="entry name" value="Cyt_c-like_dom"/>
</dbReference>
<keyword evidence="8 10" id="KW-0408">Iron</keyword>
<keyword evidence="3" id="KW-0813">Transport</keyword>
<dbReference type="PRINTS" id="PR00605">
    <property type="entry name" value="CYTCHROMECIC"/>
</dbReference>
<evidence type="ECO:0000256" key="4">
    <source>
        <dbReference type="ARBA" id="ARBA00022531"/>
    </source>
</evidence>
<dbReference type="InterPro" id="IPR023655">
    <property type="entry name" value="Cyt_C6"/>
</dbReference>
<dbReference type="PANTHER" id="PTHR34688">
    <property type="entry name" value="CYTOCHROME C6, CHLOROPLASTIC"/>
    <property type="match status" value="1"/>
</dbReference>